<dbReference type="EMBL" id="CP015056">
    <property type="protein sequence ID" value="QGN15605.1"/>
    <property type="molecule type" value="Genomic_DNA"/>
</dbReference>
<evidence type="ECO:0000256" key="7">
    <source>
        <dbReference type="SAM" id="MobiDB-lite"/>
    </source>
</evidence>
<keyword evidence="1" id="KW-0479">Metal-binding</keyword>
<feature type="compositionally biased region" description="Low complexity" evidence="7">
    <location>
        <begin position="149"/>
        <end position="165"/>
    </location>
</feature>
<dbReference type="CDD" id="cd00067">
    <property type="entry name" value="GAL4"/>
    <property type="match status" value="1"/>
</dbReference>
<evidence type="ECO:0000259" key="8">
    <source>
        <dbReference type="PROSITE" id="PS50048"/>
    </source>
</evidence>
<evidence type="ECO:0000256" key="3">
    <source>
        <dbReference type="ARBA" id="ARBA00023015"/>
    </source>
</evidence>
<dbReference type="SMART" id="SM00066">
    <property type="entry name" value="GAL4"/>
    <property type="match status" value="1"/>
</dbReference>
<protein>
    <submittedName>
        <fullName evidence="9">Oleate-activated transcription factor 1</fullName>
    </submittedName>
</protein>
<dbReference type="InterPro" id="IPR001138">
    <property type="entry name" value="Zn2Cys6_DnaBD"/>
</dbReference>
<gene>
    <name evidence="9" type="primary">OAF1</name>
    <name evidence="9" type="ORF">FIM1_2298</name>
</gene>
<feature type="region of interest" description="Disordered" evidence="7">
    <location>
        <begin position="1"/>
        <end position="57"/>
    </location>
</feature>
<proteinExistence type="predicted"/>
<keyword evidence="2" id="KW-0862">Zinc</keyword>
<accession>A0ABX6ETE4</accession>
<evidence type="ECO:0000313" key="10">
    <source>
        <dbReference type="Proteomes" id="UP000422736"/>
    </source>
</evidence>
<evidence type="ECO:0000256" key="2">
    <source>
        <dbReference type="ARBA" id="ARBA00022833"/>
    </source>
</evidence>
<evidence type="ECO:0000256" key="6">
    <source>
        <dbReference type="ARBA" id="ARBA00023242"/>
    </source>
</evidence>
<name>A0ABX6ETE4_KLUMA</name>
<keyword evidence="4" id="KW-0238">DNA-binding</keyword>
<sequence length="1025" mass="116328">MPSGTTSTSGNIAGAQAGSTNGGTARTAAAAAAADKRANDSMDKRSNENNENGSSGVAKRQRLSFVCQACRKNKTKCDREKPRCGRCVKYYLKCVYDVEQQKPPRVPSKDAIIKRLTGEVEYWKRKAEEMQGSNMGSPNISETDTVATNNISNGSNSNNSSTNNNYDKNKKEKSVDGISLLADVSALSPKPMTVKRSSSMVPDPQEMQLNFYREFPQITMKYSMKRDVKPISAFAHVYRDKLLSLFGASIFSSASKNALIHSLPTDDTNPFHKSETQFKQNAIFLRDSMIQLCETEIEKQKVIEFTNRIMGEQDEKKEHSSLFISLMKAKLENKHIEDSCSRGRMSPELSQLKENLEKALPTLDDMEIYKSHFYEYIYPNIPFLDIELFEEGLKELLSPNDGTDGKNVIITLGTRNIRSKICLIATLINVLRISYLCMIFTFNTSRVPVFDAATLKVLTTSPMTSTLIMLSQECISSVNLLSWTTEDGIIALMYHWAVYVFTSEEGDCYLGQPTDALISLVSNLAINIGLHRDPSHYKILNDPTICDPRIIRLRKRLWLCIFIMCRHETTLKARYHQNSHISPTGFSISDDSSKSLWFQDFGNPDSSDLFSLNMNSWTIKRHQLFLLLSETDAVTMNLDTYMTLYDLDAWLEKVKTMLDEEFPLDNLINGVTNSKTFNLNLKGNKQIPVNFLYIENALSFQSQLIARMAMLRITTCLMAHFENRLSETAHDYTPYFVKYFIESFRSLLELLKLYQSYLSGDYDSAISPYMRYATDKICEVCLSSVLLTFLGMLIRVTHTEYCLVKRTVDRKGLYEPTSYIPKEMKENEEKLATVTAIKKGLETAMQNLLSLITKRLRFTYFSAFKMSIFFDYVLQIIKKQDILGVLNRVFDLSFSPKVRKEVYMGTGVDINDKQAVMLALDKGNRISVASNERFQEILAVMEALQISPNNTSNEEPINNYENGTLSTLDKVSHHDTSERLSTFPLQTGHPTTHDTDLIDAYNMTTLFNGTAFDLFDYDFLLGPSE</sequence>
<feature type="compositionally biased region" description="Low complexity" evidence="7">
    <location>
        <begin position="17"/>
        <end position="33"/>
    </location>
</feature>
<evidence type="ECO:0000256" key="4">
    <source>
        <dbReference type="ARBA" id="ARBA00023125"/>
    </source>
</evidence>
<dbReference type="InterPro" id="IPR050675">
    <property type="entry name" value="OAF3"/>
</dbReference>
<dbReference type="PROSITE" id="PS00463">
    <property type="entry name" value="ZN2_CY6_FUNGAL_1"/>
    <property type="match status" value="1"/>
</dbReference>
<reference evidence="9 10" key="1">
    <citation type="submission" date="2016-03" db="EMBL/GenBank/DDBJ databases">
        <title>How can Kluyveromyces marxianus grow so fast - potential evolutionary course in Saccharomyces Complex revealed by comparative genomics.</title>
        <authorList>
            <person name="Mo W."/>
            <person name="Lu W."/>
            <person name="Yang X."/>
            <person name="Qi J."/>
            <person name="Lv H."/>
        </authorList>
    </citation>
    <scope>NUCLEOTIDE SEQUENCE [LARGE SCALE GENOMIC DNA]</scope>
    <source>
        <strain evidence="9 10">FIM1</strain>
    </source>
</reference>
<keyword evidence="3" id="KW-0805">Transcription regulation</keyword>
<feature type="region of interest" description="Disordered" evidence="7">
    <location>
        <begin position="129"/>
        <end position="172"/>
    </location>
</feature>
<feature type="compositionally biased region" description="Polar residues" evidence="7">
    <location>
        <begin position="1"/>
        <end position="11"/>
    </location>
</feature>
<dbReference type="Gene3D" id="4.10.240.10">
    <property type="entry name" value="Zn(2)-C6 fungal-type DNA-binding domain"/>
    <property type="match status" value="1"/>
</dbReference>
<dbReference type="CDD" id="cd12148">
    <property type="entry name" value="fungal_TF_MHR"/>
    <property type="match status" value="1"/>
</dbReference>
<dbReference type="Pfam" id="PF00172">
    <property type="entry name" value="Zn_clus"/>
    <property type="match status" value="1"/>
</dbReference>
<dbReference type="InterPro" id="IPR036864">
    <property type="entry name" value="Zn2-C6_fun-type_DNA-bd_sf"/>
</dbReference>
<dbReference type="SUPFAM" id="SSF57701">
    <property type="entry name" value="Zn2/Cys6 DNA-binding domain"/>
    <property type="match status" value="1"/>
</dbReference>
<keyword evidence="10" id="KW-1185">Reference proteome</keyword>
<keyword evidence="5" id="KW-0804">Transcription</keyword>
<dbReference type="PANTHER" id="PTHR31069:SF29">
    <property type="entry name" value="OLEATE-ACTIVATED TRANSCRIPTION FACTOR 1-RELATED"/>
    <property type="match status" value="1"/>
</dbReference>
<dbReference type="Proteomes" id="UP000422736">
    <property type="component" value="Chromosome 3"/>
</dbReference>
<feature type="compositionally biased region" description="Basic and acidic residues" evidence="7">
    <location>
        <begin position="34"/>
        <end position="48"/>
    </location>
</feature>
<dbReference type="PANTHER" id="PTHR31069">
    <property type="entry name" value="OLEATE-ACTIVATED TRANSCRIPTION FACTOR 1-RELATED"/>
    <property type="match status" value="1"/>
</dbReference>
<feature type="compositionally biased region" description="Polar residues" evidence="7">
    <location>
        <begin position="131"/>
        <end position="148"/>
    </location>
</feature>
<evidence type="ECO:0000256" key="1">
    <source>
        <dbReference type="ARBA" id="ARBA00022723"/>
    </source>
</evidence>
<feature type="domain" description="Zn(2)-C6 fungal-type" evidence="8">
    <location>
        <begin position="66"/>
        <end position="96"/>
    </location>
</feature>
<organism evidence="9 10">
    <name type="scientific">Kluyveromyces marxianus</name>
    <name type="common">Yeast</name>
    <name type="synonym">Candida kefyr</name>
    <dbReference type="NCBI Taxonomy" id="4911"/>
    <lineage>
        <taxon>Eukaryota</taxon>
        <taxon>Fungi</taxon>
        <taxon>Dikarya</taxon>
        <taxon>Ascomycota</taxon>
        <taxon>Saccharomycotina</taxon>
        <taxon>Saccharomycetes</taxon>
        <taxon>Saccharomycetales</taxon>
        <taxon>Saccharomycetaceae</taxon>
        <taxon>Kluyveromyces</taxon>
    </lineage>
</organism>
<evidence type="ECO:0000313" key="9">
    <source>
        <dbReference type="EMBL" id="QGN15605.1"/>
    </source>
</evidence>
<evidence type="ECO:0000256" key="5">
    <source>
        <dbReference type="ARBA" id="ARBA00023163"/>
    </source>
</evidence>
<dbReference type="PROSITE" id="PS50048">
    <property type="entry name" value="ZN2_CY6_FUNGAL_2"/>
    <property type="match status" value="1"/>
</dbReference>
<keyword evidence="6" id="KW-0539">Nucleus</keyword>